<evidence type="ECO:0000256" key="2">
    <source>
        <dbReference type="ARBA" id="ARBA00022980"/>
    </source>
</evidence>
<keyword evidence="3 4" id="KW-0687">Ribonucleoprotein</keyword>
<comment type="subunit">
    <text evidence="4">Part of the 50S ribosomal subunit. Contacts protein L32.</text>
</comment>
<dbReference type="GO" id="GO:0003735">
    <property type="term" value="F:structural constituent of ribosome"/>
    <property type="evidence" value="ECO:0007669"/>
    <property type="project" value="InterPro"/>
</dbReference>
<keyword evidence="2 4" id="KW-0689">Ribosomal protein</keyword>
<dbReference type="HOGENOM" id="CLU_074407_0_0_11"/>
<dbReference type="EMBL" id="CP001819">
    <property type="protein sequence ID" value="ACZ22847.1"/>
    <property type="molecule type" value="Genomic_DNA"/>
</dbReference>
<dbReference type="KEGG" id="ske:Sked_29450"/>
<evidence type="ECO:0000313" key="7">
    <source>
        <dbReference type="EMBL" id="ACZ22847.1"/>
    </source>
</evidence>
<evidence type="ECO:0000256" key="3">
    <source>
        <dbReference type="ARBA" id="ARBA00023274"/>
    </source>
</evidence>
<evidence type="ECO:0000313" key="8">
    <source>
        <dbReference type="Proteomes" id="UP000000322"/>
    </source>
</evidence>
<evidence type="ECO:0000256" key="6">
    <source>
        <dbReference type="SAM" id="MobiDB-lite"/>
    </source>
</evidence>
<proteinExistence type="inferred from homology"/>
<comment type="similarity">
    <text evidence="1 4 5">Belongs to the bacterial ribosomal protein bL17 family.</text>
</comment>
<organism evidence="7 8">
    <name type="scientific">Sanguibacter keddieii (strain ATCC 51767 / DSM 10542 / NCFB 3025 / ST-74)</name>
    <dbReference type="NCBI Taxonomy" id="446469"/>
    <lineage>
        <taxon>Bacteria</taxon>
        <taxon>Bacillati</taxon>
        <taxon>Actinomycetota</taxon>
        <taxon>Actinomycetes</taxon>
        <taxon>Micrococcales</taxon>
        <taxon>Sanguibacteraceae</taxon>
        <taxon>Sanguibacter</taxon>
    </lineage>
</organism>
<keyword evidence="8" id="KW-1185">Reference proteome</keyword>
<dbReference type="Gene3D" id="3.90.1030.10">
    <property type="entry name" value="Ribosomal protein L17"/>
    <property type="match status" value="1"/>
</dbReference>
<dbReference type="InterPro" id="IPR000456">
    <property type="entry name" value="Ribosomal_bL17"/>
</dbReference>
<dbReference type="PANTHER" id="PTHR14413">
    <property type="entry name" value="RIBOSOMAL PROTEIN L17"/>
    <property type="match status" value="1"/>
</dbReference>
<dbReference type="GO" id="GO:0022625">
    <property type="term" value="C:cytosolic large ribosomal subunit"/>
    <property type="evidence" value="ECO:0007669"/>
    <property type="project" value="TreeGrafter"/>
</dbReference>
<sequence>MPTPTKGARLGGSPSHERLILKNLATSLFEHGRITTTVTKAKRLQPFAERLISKAKRGDLHNIRQVAKTINSKTVNRPGEEGDAATTLHRLITEIAPAMAERNGGYTRVTKVGNRKGDNAPMAVIELILEPVSPKQAVVREAEKAAKKTAPKAAKAEETPAAEAPADAEAPAEESSEKDA</sequence>
<dbReference type="eggNOG" id="COG0203">
    <property type="taxonomic scope" value="Bacteria"/>
</dbReference>
<dbReference type="InterPro" id="IPR036373">
    <property type="entry name" value="Ribosomal_bL17_sf"/>
</dbReference>
<reference evidence="7 8" key="1">
    <citation type="journal article" date="2009" name="Stand. Genomic Sci.">
        <title>Complete genome sequence of Sanguibacter keddieii type strain (ST-74).</title>
        <authorList>
            <person name="Ivanova N."/>
            <person name="Sikorski J."/>
            <person name="Sims D."/>
            <person name="Brettin T."/>
            <person name="Detter J.C."/>
            <person name="Han C."/>
            <person name="Lapidus A."/>
            <person name="Copeland A."/>
            <person name="Glavina Del Rio T."/>
            <person name="Nolan M."/>
            <person name="Chen F."/>
            <person name="Lucas S."/>
            <person name="Tice H."/>
            <person name="Cheng J.F."/>
            <person name="Bruce D."/>
            <person name="Goodwin L."/>
            <person name="Pitluck S."/>
            <person name="Pati A."/>
            <person name="Mavromatis K."/>
            <person name="Chen A."/>
            <person name="Palaniappan K."/>
            <person name="D'haeseleer P."/>
            <person name="Chain P."/>
            <person name="Bristow J."/>
            <person name="Eisen J.A."/>
            <person name="Markowitz V."/>
            <person name="Hugenholtz P."/>
            <person name="Goker M."/>
            <person name="Pukall R."/>
            <person name="Klenk H.P."/>
            <person name="Kyrpides N.C."/>
        </authorList>
    </citation>
    <scope>NUCLEOTIDE SEQUENCE [LARGE SCALE GENOMIC DNA]</scope>
    <source>
        <strain evidence="8">ATCC 51767 / DSM 10542 / NCFB 3025 / ST-74</strain>
    </source>
</reference>
<evidence type="ECO:0000256" key="1">
    <source>
        <dbReference type="ARBA" id="ARBA00008777"/>
    </source>
</evidence>
<dbReference type="Pfam" id="PF01196">
    <property type="entry name" value="Ribosomal_L17"/>
    <property type="match status" value="1"/>
</dbReference>
<feature type="region of interest" description="Disordered" evidence="6">
    <location>
        <begin position="140"/>
        <end position="180"/>
    </location>
</feature>
<dbReference type="STRING" id="446469.Sked_29450"/>
<evidence type="ECO:0000256" key="5">
    <source>
        <dbReference type="RuleBase" id="RU000660"/>
    </source>
</evidence>
<dbReference type="NCBIfam" id="TIGR00059">
    <property type="entry name" value="L17"/>
    <property type="match status" value="1"/>
</dbReference>
<dbReference type="PANTHER" id="PTHR14413:SF16">
    <property type="entry name" value="LARGE RIBOSOMAL SUBUNIT PROTEIN BL17M"/>
    <property type="match status" value="1"/>
</dbReference>
<dbReference type="HAMAP" id="MF_01368">
    <property type="entry name" value="Ribosomal_bL17"/>
    <property type="match status" value="1"/>
</dbReference>
<dbReference type="GO" id="GO:0006412">
    <property type="term" value="P:translation"/>
    <property type="evidence" value="ECO:0007669"/>
    <property type="project" value="UniProtKB-UniRule"/>
</dbReference>
<dbReference type="RefSeq" id="WP_012867916.1">
    <property type="nucleotide sequence ID" value="NC_013521.1"/>
</dbReference>
<dbReference type="SUPFAM" id="SSF64263">
    <property type="entry name" value="Prokaryotic ribosomal protein L17"/>
    <property type="match status" value="1"/>
</dbReference>
<feature type="compositionally biased region" description="Low complexity" evidence="6">
    <location>
        <begin position="159"/>
        <end position="169"/>
    </location>
</feature>
<gene>
    <name evidence="4" type="primary">rplQ</name>
    <name evidence="7" type="ordered locus">Sked_29450</name>
</gene>
<dbReference type="AlphaFoldDB" id="D1BBS6"/>
<dbReference type="OrthoDB" id="9809073at2"/>
<name>D1BBS6_SANKS</name>
<evidence type="ECO:0000256" key="4">
    <source>
        <dbReference type="HAMAP-Rule" id="MF_01368"/>
    </source>
</evidence>
<protein>
    <recommendedName>
        <fullName evidence="4">Large ribosomal subunit protein bL17</fullName>
    </recommendedName>
</protein>
<accession>D1BBS6</accession>
<dbReference type="Proteomes" id="UP000000322">
    <property type="component" value="Chromosome"/>
</dbReference>